<dbReference type="Gene3D" id="4.10.530.10">
    <property type="entry name" value="Gamma-fibrinogen Carboxyl Terminal Fragment, domain 2"/>
    <property type="match status" value="1"/>
</dbReference>
<proteinExistence type="predicted"/>
<dbReference type="Proteomes" id="UP000683360">
    <property type="component" value="Unassembled WGS sequence"/>
</dbReference>
<dbReference type="NCBIfam" id="NF040941">
    <property type="entry name" value="GGGWT_bact"/>
    <property type="match status" value="1"/>
</dbReference>
<dbReference type="InterPro" id="IPR020837">
    <property type="entry name" value="Fibrinogen_CS"/>
</dbReference>
<dbReference type="InterPro" id="IPR002181">
    <property type="entry name" value="Fibrinogen_a/b/g_C_dom"/>
</dbReference>
<organism evidence="3 4">
    <name type="scientific">Mytilus edulis</name>
    <name type="common">Blue mussel</name>
    <dbReference type="NCBI Taxonomy" id="6550"/>
    <lineage>
        <taxon>Eukaryota</taxon>
        <taxon>Metazoa</taxon>
        <taxon>Spiralia</taxon>
        <taxon>Lophotrochozoa</taxon>
        <taxon>Mollusca</taxon>
        <taxon>Bivalvia</taxon>
        <taxon>Autobranchia</taxon>
        <taxon>Pteriomorphia</taxon>
        <taxon>Mytilida</taxon>
        <taxon>Mytiloidea</taxon>
        <taxon>Mytilidae</taxon>
        <taxon>Mytilinae</taxon>
        <taxon>Mytilus</taxon>
    </lineage>
</organism>
<feature type="domain" description="Fibrinogen C-terminal" evidence="2">
    <location>
        <begin position="1"/>
        <end position="79"/>
    </location>
</feature>
<sequence>MTYHSGNLFTTFDRDNDKETRNCATLYHGGWWYKHCHDANLNGRYLSGTSPSGHGINWPAWRGMDYSLKSVKNNGFAPRLFPCSKLQGSCSTLNSYHLIISVCGQTCLSCTGVENRSDCQHVTTCSNDEVCFVQKHTTESGSVLYDLGCAYQQFCRHSVGGIFGRRSEGHHVSCTSCCNDTTTCNIGLKCENDHHGTGSTLPRECSDIQGQHPDGVYTIYPDGISAVSVFCDMHTENGKWTVIQRRLNGSNENKGKMIEQTNRTHPRHGIGSKCVPGLRLYPSL</sequence>
<dbReference type="PROSITE" id="PS51406">
    <property type="entry name" value="FIBRINOGEN_C_2"/>
    <property type="match status" value="2"/>
</dbReference>
<dbReference type="Pfam" id="PF00147">
    <property type="entry name" value="Fibrinogen_C"/>
    <property type="match status" value="2"/>
</dbReference>
<dbReference type="AlphaFoldDB" id="A0A8S3SF25"/>
<dbReference type="InterPro" id="IPR014716">
    <property type="entry name" value="Fibrinogen_a/b/g_C_1"/>
</dbReference>
<gene>
    <name evidence="3" type="ORF">MEDL_33679</name>
</gene>
<accession>A0A8S3SF25</accession>
<evidence type="ECO:0000313" key="3">
    <source>
        <dbReference type="EMBL" id="CAG2220179.1"/>
    </source>
</evidence>
<name>A0A8S3SF25_MYTED</name>
<keyword evidence="4" id="KW-1185">Reference proteome</keyword>
<dbReference type="PROSITE" id="PS00514">
    <property type="entry name" value="FIBRINOGEN_C_1"/>
    <property type="match status" value="1"/>
</dbReference>
<comment type="caution">
    <text evidence="3">The sequence shown here is derived from an EMBL/GenBank/DDBJ whole genome shotgun (WGS) entry which is preliminary data.</text>
</comment>
<evidence type="ECO:0000259" key="2">
    <source>
        <dbReference type="PROSITE" id="PS51406"/>
    </source>
</evidence>
<dbReference type="SUPFAM" id="SSF56496">
    <property type="entry name" value="Fibrinogen C-terminal domain-like"/>
    <property type="match status" value="2"/>
</dbReference>
<dbReference type="Gene3D" id="3.90.215.10">
    <property type="entry name" value="Gamma Fibrinogen, chain A, domain 1"/>
    <property type="match status" value="1"/>
</dbReference>
<dbReference type="PANTHER" id="PTHR19143">
    <property type="entry name" value="FIBRINOGEN/TENASCIN/ANGIOPOEITIN"/>
    <property type="match status" value="1"/>
</dbReference>
<evidence type="ECO:0000313" key="4">
    <source>
        <dbReference type="Proteomes" id="UP000683360"/>
    </source>
</evidence>
<reference evidence="3" key="1">
    <citation type="submission" date="2021-03" db="EMBL/GenBank/DDBJ databases">
        <authorList>
            <person name="Bekaert M."/>
        </authorList>
    </citation>
    <scope>NUCLEOTIDE SEQUENCE</scope>
</reference>
<dbReference type="InterPro" id="IPR050373">
    <property type="entry name" value="Fibrinogen_C-term_domain"/>
</dbReference>
<protein>
    <submittedName>
        <fullName evidence="3">TN</fullName>
    </submittedName>
</protein>
<feature type="domain" description="Fibrinogen C-terminal" evidence="2">
    <location>
        <begin position="196"/>
        <end position="250"/>
    </location>
</feature>
<keyword evidence="1" id="KW-1015">Disulfide bond</keyword>
<dbReference type="OrthoDB" id="6146709at2759"/>
<dbReference type="EMBL" id="CAJPWZ010001651">
    <property type="protein sequence ID" value="CAG2220179.1"/>
    <property type="molecule type" value="Genomic_DNA"/>
</dbReference>
<dbReference type="InterPro" id="IPR036056">
    <property type="entry name" value="Fibrinogen-like_C"/>
</dbReference>
<evidence type="ECO:0000256" key="1">
    <source>
        <dbReference type="ARBA" id="ARBA00023157"/>
    </source>
</evidence>
<dbReference type="CDD" id="cd00117">
    <property type="entry name" value="TFP"/>
    <property type="match status" value="1"/>
</dbReference>